<dbReference type="InterPro" id="IPR000073">
    <property type="entry name" value="AB_hydrolase_1"/>
</dbReference>
<dbReference type="PANTHER" id="PTHR43798:SF33">
    <property type="entry name" value="HYDROLASE, PUTATIVE (AFU_ORTHOLOGUE AFUA_2G14860)-RELATED"/>
    <property type="match status" value="1"/>
</dbReference>
<dbReference type="GO" id="GO:0016020">
    <property type="term" value="C:membrane"/>
    <property type="evidence" value="ECO:0007669"/>
    <property type="project" value="TreeGrafter"/>
</dbReference>
<accession>A0A5J6V2K1</accession>
<dbReference type="PRINTS" id="PR00111">
    <property type="entry name" value="ABHYDROLASE"/>
</dbReference>
<reference evidence="2 3" key="1">
    <citation type="submission" date="2019-09" db="EMBL/GenBank/DDBJ databases">
        <title>Serinicoccus pratensis sp. nov., isolated from meadow soil.</title>
        <authorList>
            <person name="Zhang W."/>
        </authorList>
    </citation>
    <scope>NUCLEOTIDE SEQUENCE [LARGE SCALE GENOMIC DNA]</scope>
    <source>
        <strain evidence="2 3">W204</strain>
    </source>
</reference>
<dbReference type="GO" id="GO:0016787">
    <property type="term" value="F:hydrolase activity"/>
    <property type="evidence" value="ECO:0007669"/>
    <property type="project" value="UniProtKB-KW"/>
</dbReference>
<dbReference type="InterPro" id="IPR050266">
    <property type="entry name" value="AB_hydrolase_sf"/>
</dbReference>
<dbReference type="SUPFAM" id="SSF53474">
    <property type="entry name" value="alpha/beta-Hydrolases"/>
    <property type="match status" value="1"/>
</dbReference>
<sequence>MTDPASPAPLVLLHGVGQAPMAWEDVVVQLYGSRRLLTPWVPGLRPTERQVLPLSEGAAALDQQLMLEGMQQVDLCGLSYGAMVATRLAADFPERVRRLVLIAGQVRPPRLLMRAQATALKLVPASRLADSGVSKERLLQALEAARSTDLSDALPRIQASTLVLVGARDKPNQPAARTLAEGIPHARLRVVQGAGHALNEDAPGELVQILRDFLDAP</sequence>
<dbReference type="KEGG" id="serw:FY030_01055"/>
<evidence type="ECO:0000313" key="2">
    <source>
        <dbReference type="EMBL" id="QFG67496.1"/>
    </source>
</evidence>
<evidence type="ECO:0000313" key="3">
    <source>
        <dbReference type="Proteomes" id="UP000326546"/>
    </source>
</evidence>
<dbReference type="Proteomes" id="UP000326546">
    <property type="component" value="Chromosome"/>
</dbReference>
<dbReference type="AlphaFoldDB" id="A0A5J6V2K1"/>
<proteinExistence type="predicted"/>
<keyword evidence="2" id="KW-0378">Hydrolase</keyword>
<gene>
    <name evidence="2" type="ORF">FY030_01055</name>
</gene>
<dbReference type="RefSeq" id="WP_158059894.1">
    <property type="nucleotide sequence ID" value="NZ_CP044427.1"/>
</dbReference>
<name>A0A5J6V2K1_9MICO</name>
<dbReference type="PANTHER" id="PTHR43798">
    <property type="entry name" value="MONOACYLGLYCEROL LIPASE"/>
    <property type="match status" value="1"/>
</dbReference>
<evidence type="ECO:0000259" key="1">
    <source>
        <dbReference type="Pfam" id="PF12697"/>
    </source>
</evidence>
<feature type="domain" description="AB hydrolase-1" evidence="1">
    <location>
        <begin position="10"/>
        <end position="208"/>
    </location>
</feature>
<dbReference type="Pfam" id="PF12697">
    <property type="entry name" value="Abhydrolase_6"/>
    <property type="match status" value="1"/>
</dbReference>
<protein>
    <submittedName>
        <fullName evidence="2">Alpha/beta hydrolase</fullName>
    </submittedName>
</protein>
<organism evidence="2 3">
    <name type="scientific">Ornithinimicrobium pratense</name>
    <dbReference type="NCBI Taxonomy" id="2593973"/>
    <lineage>
        <taxon>Bacteria</taxon>
        <taxon>Bacillati</taxon>
        <taxon>Actinomycetota</taxon>
        <taxon>Actinomycetes</taxon>
        <taxon>Micrococcales</taxon>
        <taxon>Ornithinimicrobiaceae</taxon>
        <taxon>Ornithinimicrobium</taxon>
    </lineage>
</organism>
<dbReference type="InterPro" id="IPR029058">
    <property type="entry name" value="AB_hydrolase_fold"/>
</dbReference>
<dbReference type="EMBL" id="CP044427">
    <property type="protein sequence ID" value="QFG67496.1"/>
    <property type="molecule type" value="Genomic_DNA"/>
</dbReference>
<keyword evidence="3" id="KW-1185">Reference proteome</keyword>
<dbReference type="OrthoDB" id="7958481at2"/>
<dbReference type="Gene3D" id="3.40.50.1820">
    <property type="entry name" value="alpha/beta hydrolase"/>
    <property type="match status" value="1"/>
</dbReference>